<dbReference type="EMBL" id="UINC01193276">
    <property type="protein sequence ID" value="SVE08815.1"/>
    <property type="molecule type" value="Genomic_DNA"/>
</dbReference>
<reference evidence="1" key="1">
    <citation type="submission" date="2018-05" db="EMBL/GenBank/DDBJ databases">
        <authorList>
            <person name="Lanie J.A."/>
            <person name="Ng W.-L."/>
            <person name="Kazmierczak K.M."/>
            <person name="Andrzejewski T.M."/>
            <person name="Davidsen T.M."/>
            <person name="Wayne K.J."/>
            <person name="Tettelin H."/>
            <person name="Glass J.I."/>
            <person name="Rusch D."/>
            <person name="Podicherti R."/>
            <person name="Tsui H.-C.T."/>
            <person name="Winkler M.E."/>
        </authorList>
    </citation>
    <scope>NUCLEOTIDE SEQUENCE</scope>
</reference>
<proteinExistence type="predicted"/>
<gene>
    <name evidence="1" type="ORF">METZ01_LOCUS461669</name>
</gene>
<accession>A0A383ANN0</accession>
<protein>
    <submittedName>
        <fullName evidence="1">Uncharacterized protein</fullName>
    </submittedName>
</protein>
<sequence>LQKYIPVGLSAPQTEYQTRLTFVPDALLRLERFLAAG</sequence>
<feature type="non-terminal residue" evidence="1">
    <location>
        <position position="1"/>
    </location>
</feature>
<evidence type="ECO:0000313" key="1">
    <source>
        <dbReference type="EMBL" id="SVE08815.1"/>
    </source>
</evidence>
<organism evidence="1">
    <name type="scientific">marine metagenome</name>
    <dbReference type="NCBI Taxonomy" id="408172"/>
    <lineage>
        <taxon>unclassified sequences</taxon>
        <taxon>metagenomes</taxon>
        <taxon>ecological metagenomes</taxon>
    </lineage>
</organism>
<dbReference type="AlphaFoldDB" id="A0A383ANN0"/>
<name>A0A383ANN0_9ZZZZ</name>